<sequence length="103" mass="11669">MRQAPPPAHTPHPRQHPPRRRRPAESVSRVPRTVLAVSYVFSLHTFQKAAGNPHSLPKFYPPRPTFVEFFFCRRVAPRAPIARGTHTVPHAPPLHTQCAPVTF</sequence>
<accession>A8QVW8</accession>
<evidence type="ECO:0000313" key="2">
    <source>
        <dbReference type="EMBL" id="ABO37093.1"/>
    </source>
</evidence>
<proteinExistence type="predicted"/>
<feature type="region of interest" description="Disordered" evidence="1">
    <location>
        <begin position="1"/>
        <end position="28"/>
    </location>
</feature>
<organism evidence="2">
    <name type="scientific">Treponema paraluiscuniculi</name>
    <dbReference type="NCBI Taxonomy" id="53435"/>
    <lineage>
        <taxon>Bacteria</taxon>
        <taxon>Pseudomonadati</taxon>
        <taxon>Spirochaetota</taxon>
        <taxon>Spirochaetia</taxon>
        <taxon>Spirochaetales</taxon>
        <taxon>Treponemataceae</taxon>
        <taxon>Treponema</taxon>
    </lineage>
</organism>
<protein>
    <submittedName>
        <fullName evidence="2">Uncharacterized protein</fullName>
    </submittedName>
</protein>
<feature type="compositionally biased region" description="Pro residues" evidence="1">
    <location>
        <begin position="1"/>
        <end position="10"/>
    </location>
</feature>
<dbReference type="EMBL" id="EF137743">
    <property type="protein sequence ID" value="ABO37093.1"/>
    <property type="molecule type" value="Genomic_DNA"/>
</dbReference>
<reference evidence="2" key="1">
    <citation type="journal article" date="2007" name="Infect. Immun.">
        <title>Genome differences between Treponema pallidum subsp. pallidum strain Nichols and T. paraluiscuniculi strain Cuniculi A.</title>
        <authorList>
            <person name="Strouhal M."/>
            <person name="Smajs D."/>
            <person name="Matejkova P."/>
            <person name="Sodergren E."/>
            <person name="Amin A.G."/>
            <person name="Howell J.K."/>
            <person name="Norris S.J."/>
            <person name="Weinstock G.M."/>
        </authorList>
    </citation>
    <scope>NUCLEOTIDE SEQUENCE</scope>
    <source>
        <strain evidence="2">Cuniculi A</strain>
    </source>
</reference>
<dbReference type="AlphaFoldDB" id="A8QVW8"/>
<feature type="compositionally biased region" description="Basic residues" evidence="1">
    <location>
        <begin position="11"/>
        <end position="22"/>
    </location>
</feature>
<evidence type="ECO:0000256" key="1">
    <source>
        <dbReference type="SAM" id="MobiDB-lite"/>
    </source>
</evidence>
<name>A8QVW8_9SPIR</name>